<organism evidence="5 6">
    <name type="scientific">Apiospora hydei</name>
    <dbReference type="NCBI Taxonomy" id="1337664"/>
    <lineage>
        <taxon>Eukaryota</taxon>
        <taxon>Fungi</taxon>
        <taxon>Dikarya</taxon>
        <taxon>Ascomycota</taxon>
        <taxon>Pezizomycotina</taxon>
        <taxon>Sordariomycetes</taxon>
        <taxon>Xylariomycetidae</taxon>
        <taxon>Amphisphaeriales</taxon>
        <taxon>Apiosporaceae</taxon>
        <taxon>Apiospora</taxon>
    </lineage>
</organism>
<keyword evidence="2" id="KW-0479">Metal-binding</keyword>
<dbReference type="SUPFAM" id="SSF51726">
    <property type="entry name" value="UROD/MetE-like"/>
    <property type="match status" value="1"/>
</dbReference>
<evidence type="ECO:0000256" key="1">
    <source>
        <dbReference type="ARBA" id="ARBA00001947"/>
    </source>
</evidence>
<name>A0ABR1XBT2_9PEZI</name>
<dbReference type="Gene3D" id="3.20.20.210">
    <property type="match status" value="1"/>
</dbReference>
<comment type="caution">
    <text evidence="5">The sequence shown here is derived from an EMBL/GenBank/DDBJ whole genome shotgun (WGS) entry which is preliminary data.</text>
</comment>
<reference evidence="5 6" key="1">
    <citation type="submission" date="2023-01" db="EMBL/GenBank/DDBJ databases">
        <title>Analysis of 21 Apiospora genomes using comparative genomics revels a genus with tremendous synthesis potential of carbohydrate active enzymes and secondary metabolites.</title>
        <authorList>
            <person name="Sorensen T."/>
        </authorList>
    </citation>
    <scope>NUCLEOTIDE SEQUENCE [LARGE SCALE GENOMIC DNA]</scope>
    <source>
        <strain evidence="5 6">CBS 114990</strain>
    </source>
</reference>
<protein>
    <recommendedName>
        <fullName evidence="4">Cobalamin-independent methionine synthase MetE C-terminal/archaeal domain-containing protein</fullName>
    </recommendedName>
</protein>
<keyword evidence="3" id="KW-0862">Zinc</keyword>
<dbReference type="Pfam" id="PF01717">
    <property type="entry name" value="Meth_synt_2"/>
    <property type="match status" value="1"/>
</dbReference>
<evidence type="ECO:0000256" key="2">
    <source>
        <dbReference type="ARBA" id="ARBA00022723"/>
    </source>
</evidence>
<dbReference type="EMBL" id="JAQQWN010000002">
    <property type="protein sequence ID" value="KAK8094054.1"/>
    <property type="molecule type" value="Genomic_DNA"/>
</dbReference>
<gene>
    <name evidence="5" type="ORF">PG997_000739</name>
</gene>
<dbReference type="RefSeq" id="XP_066674827.1">
    <property type="nucleotide sequence ID" value="XM_066805054.1"/>
</dbReference>
<evidence type="ECO:0000313" key="6">
    <source>
        <dbReference type="Proteomes" id="UP001433268"/>
    </source>
</evidence>
<accession>A0ABR1XBT2</accession>
<evidence type="ECO:0000313" key="5">
    <source>
        <dbReference type="EMBL" id="KAK8094054.1"/>
    </source>
</evidence>
<keyword evidence="6" id="KW-1185">Reference proteome</keyword>
<comment type="cofactor">
    <cofactor evidence="1">
        <name>Zn(2+)</name>
        <dbReference type="ChEBI" id="CHEBI:29105"/>
    </cofactor>
</comment>
<evidence type="ECO:0000259" key="4">
    <source>
        <dbReference type="Pfam" id="PF01717"/>
    </source>
</evidence>
<dbReference type="GeneID" id="92038114"/>
<dbReference type="InterPro" id="IPR002629">
    <property type="entry name" value="Met_Synth_C/arc"/>
</dbReference>
<evidence type="ECO:0000256" key="3">
    <source>
        <dbReference type="ARBA" id="ARBA00022833"/>
    </source>
</evidence>
<dbReference type="PANTHER" id="PTHR30519">
    <property type="entry name" value="5-METHYLTETRAHYDROPTEROYLTRIGLUTAMATE--HOMOCYSTEINE METHYLTRANSFERASE"/>
    <property type="match status" value="1"/>
</dbReference>
<proteinExistence type="predicted"/>
<sequence>MRSSTSRRLALMSSRSTNLLFVRVSLSRAGKEREAYLDWAVKAFRLSTVGVEDSTQIHSHFCYSEFQDFFHAIAALDADVLSIENSKSDAKLLGVFVDSAYPRHIGPGVYDIHSPRIPSEQEIKDRIEEMLQYLKPEQLWIDPDCGLKTRQWKETKEALVNMVNAAKFFRAKYAK</sequence>
<dbReference type="Proteomes" id="UP001433268">
    <property type="component" value="Unassembled WGS sequence"/>
</dbReference>
<dbReference type="InterPro" id="IPR038071">
    <property type="entry name" value="UROD/MetE-like_sf"/>
</dbReference>
<feature type="domain" description="Cobalamin-independent methionine synthase MetE C-terminal/archaeal" evidence="4">
    <location>
        <begin position="30"/>
        <end position="167"/>
    </location>
</feature>